<dbReference type="SUPFAM" id="SSF50249">
    <property type="entry name" value="Nucleic acid-binding proteins"/>
    <property type="match status" value="1"/>
</dbReference>
<dbReference type="PANTHER" id="PTHR23273:SF32">
    <property type="entry name" value="REPLICATION PROTEIN A 70 KDA DNA-BINDING SUBUNIT B-RELATED"/>
    <property type="match status" value="1"/>
</dbReference>
<accession>A0ABQ8ALC0</accession>
<gene>
    <name evidence="2" type="ORF">HID58_055461</name>
</gene>
<keyword evidence="3" id="KW-1185">Reference proteome</keyword>
<evidence type="ECO:0000313" key="2">
    <source>
        <dbReference type="EMBL" id="KAH0893032.1"/>
    </source>
</evidence>
<protein>
    <recommendedName>
        <fullName evidence="4">RING-type domain-containing protein</fullName>
    </recommendedName>
</protein>
<sequence length="692" mass="77135">MLKSHLWIPFDFHHLGSFIMIFSARVYYAQEQFSQAMKSNSQTPVSGDLTTKKPNGKDVVSSAEPMKRAGQTGVSPIVAVFGDPKSKKLNGKAVVSSAEPLSPPPSRSDAPVARAQTLSPASLYRRNQMARPLSPHLMKFGPQEGEIRFRLIHFWEARNAHTKILIGLEMILIDGQGTVIQGFIPPTRIDTYLPHMVAGSLYRLNKFYRSKSKTVYRVAEQDVTIAFSWNSVLSVLENSPIQFLEDRFRFYSYEEFEAVCDLKGDLYDYVGHMKLVNEQTLSDNLVLDEVEIASSRRILDKAATDFCVKFKAQGNTPSVILVTTVNPKRFGGALSISSLSFSRVFFDLDVQPTRDYLTWLGSNSDVANRVNADIVTKAETVTIGEIFSYIKQEGAKVAWFECTATIDDKCGKVEVTGVAEYLTNISVYDNNDHARFVLLCDAGRDLTGKLASELVESYFESVGDDAMVPVPQALVDTIGQTRKFVVKVSKHNLEGKIQALTVTKVLPLEAPVLESVLEENVDEEPADEMDEAAGGTMKRNSDGIETLTMKIKRPNTQQTPITISIALRTSSNGHLDNATISDMEYMLQYHEINFDSVTEIIDETTNYVAGVISTLDDVTAADLDIIVKVTDYNPQAWSRIDLDVYTIDLRSNRREPNSSEENDICAICHHELSAYGDLNTLLCNHSYHHQCI</sequence>
<organism evidence="2 3">
    <name type="scientific">Brassica napus</name>
    <name type="common">Rape</name>
    <dbReference type="NCBI Taxonomy" id="3708"/>
    <lineage>
        <taxon>Eukaryota</taxon>
        <taxon>Viridiplantae</taxon>
        <taxon>Streptophyta</taxon>
        <taxon>Embryophyta</taxon>
        <taxon>Tracheophyta</taxon>
        <taxon>Spermatophyta</taxon>
        <taxon>Magnoliopsida</taxon>
        <taxon>eudicotyledons</taxon>
        <taxon>Gunneridae</taxon>
        <taxon>Pentapetalae</taxon>
        <taxon>rosids</taxon>
        <taxon>malvids</taxon>
        <taxon>Brassicales</taxon>
        <taxon>Brassicaceae</taxon>
        <taxon>Brassiceae</taxon>
        <taxon>Brassica</taxon>
    </lineage>
</organism>
<dbReference type="SUPFAM" id="SSF57850">
    <property type="entry name" value="RING/U-box"/>
    <property type="match status" value="1"/>
</dbReference>
<dbReference type="PANTHER" id="PTHR23273">
    <property type="entry name" value="REPLICATION FACTOR A 1, RFA1"/>
    <property type="match status" value="1"/>
</dbReference>
<dbReference type="Gene3D" id="2.40.50.140">
    <property type="entry name" value="Nucleic acid-binding proteins"/>
    <property type="match status" value="3"/>
</dbReference>
<evidence type="ECO:0000256" key="1">
    <source>
        <dbReference type="SAM" id="MobiDB-lite"/>
    </source>
</evidence>
<dbReference type="EMBL" id="JAGKQM010000013">
    <property type="protein sequence ID" value="KAH0893032.1"/>
    <property type="molecule type" value="Genomic_DNA"/>
</dbReference>
<feature type="region of interest" description="Disordered" evidence="1">
    <location>
        <begin position="37"/>
        <end position="66"/>
    </location>
</feature>
<dbReference type="Gene3D" id="3.30.40.10">
    <property type="entry name" value="Zinc/RING finger domain, C3HC4 (zinc finger)"/>
    <property type="match status" value="1"/>
</dbReference>
<evidence type="ECO:0008006" key="4">
    <source>
        <dbReference type="Google" id="ProtNLM"/>
    </source>
</evidence>
<feature type="compositionally biased region" description="Polar residues" evidence="1">
    <location>
        <begin position="37"/>
        <end position="53"/>
    </location>
</feature>
<dbReference type="InterPro" id="IPR013083">
    <property type="entry name" value="Znf_RING/FYVE/PHD"/>
</dbReference>
<feature type="compositionally biased region" description="Acidic residues" evidence="1">
    <location>
        <begin position="520"/>
        <end position="531"/>
    </location>
</feature>
<dbReference type="CDD" id="cd04480">
    <property type="entry name" value="RPA1_DBD_A_like"/>
    <property type="match status" value="1"/>
</dbReference>
<proteinExistence type="predicted"/>
<dbReference type="InterPro" id="IPR012340">
    <property type="entry name" value="NA-bd_OB-fold"/>
</dbReference>
<name>A0ABQ8ALC0_BRANA</name>
<comment type="caution">
    <text evidence="2">The sequence shown here is derived from an EMBL/GenBank/DDBJ whole genome shotgun (WGS) entry which is preliminary data.</text>
</comment>
<feature type="region of interest" description="Disordered" evidence="1">
    <location>
        <begin position="520"/>
        <end position="539"/>
    </location>
</feature>
<dbReference type="Proteomes" id="UP000824890">
    <property type="component" value="Unassembled WGS sequence"/>
</dbReference>
<evidence type="ECO:0000313" key="3">
    <source>
        <dbReference type="Proteomes" id="UP000824890"/>
    </source>
</evidence>
<feature type="region of interest" description="Disordered" evidence="1">
    <location>
        <begin position="92"/>
        <end position="113"/>
    </location>
</feature>
<reference evidence="2 3" key="1">
    <citation type="submission" date="2021-05" db="EMBL/GenBank/DDBJ databases">
        <title>Genome Assembly of Synthetic Allotetraploid Brassica napus Reveals Homoeologous Exchanges between Subgenomes.</title>
        <authorList>
            <person name="Davis J.T."/>
        </authorList>
    </citation>
    <scope>NUCLEOTIDE SEQUENCE [LARGE SCALE GENOMIC DNA]</scope>
    <source>
        <strain evidence="3">cv. Da-Ae</strain>
        <tissue evidence="2">Seedling</tissue>
    </source>
</reference>